<dbReference type="RefSeq" id="WP_055148182.1">
    <property type="nucleotide sequence ID" value="NZ_JXSZ01000009.1"/>
</dbReference>
<dbReference type="GO" id="GO:0043828">
    <property type="term" value="F:tRNA 2-selenouridine synthase activity"/>
    <property type="evidence" value="ECO:0007669"/>
    <property type="project" value="InterPro"/>
</dbReference>
<proteinExistence type="predicted"/>
<dbReference type="STRING" id="1605367.AFM12_11110"/>
<dbReference type="NCBIfam" id="NF008750">
    <property type="entry name" value="PRK11784.1-2"/>
    <property type="match status" value="1"/>
</dbReference>
<dbReference type="GO" id="GO:0002098">
    <property type="term" value="P:tRNA wobble uridine modification"/>
    <property type="evidence" value="ECO:0007669"/>
    <property type="project" value="InterPro"/>
</dbReference>
<gene>
    <name evidence="3" type="ORF">AFM12_11110</name>
</gene>
<dbReference type="GO" id="GO:0004792">
    <property type="term" value="F:thiosulfate-cyanide sulfurtransferase activity"/>
    <property type="evidence" value="ECO:0007669"/>
    <property type="project" value="InterPro"/>
</dbReference>
<reference evidence="3 4" key="1">
    <citation type="submission" date="2015-07" db="EMBL/GenBank/DDBJ databases">
        <title>The draft genome sequence of Leadbetterella sp. JN14-9.</title>
        <authorList>
            <person name="Liu Y."/>
            <person name="Du J."/>
            <person name="Shao Z."/>
        </authorList>
    </citation>
    <scope>NUCLEOTIDE SEQUENCE [LARGE SCALE GENOMIC DNA]</scope>
    <source>
        <strain evidence="3 4">JN14-9</strain>
    </source>
</reference>
<organism evidence="3 4">
    <name type="scientific">Jiulongibacter sediminis</name>
    <dbReference type="NCBI Taxonomy" id="1605367"/>
    <lineage>
        <taxon>Bacteria</taxon>
        <taxon>Pseudomonadati</taxon>
        <taxon>Bacteroidota</taxon>
        <taxon>Cytophagia</taxon>
        <taxon>Cytophagales</taxon>
        <taxon>Leadbetterellaceae</taxon>
        <taxon>Jiulongibacter</taxon>
    </lineage>
</organism>
<dbReference type="Proteomes" id="UP000050454">
    <property type="component" value="Unassembled WGS sequence"/>
</dbReference>
<dbReference type="InterPro" id="IPR058840">
    <property type="entry name" value="AAA_SelU"/>
</dbReference>
<dbReference type="PANTHER" id="PTHR30401:SF0">
    <property type="entry name" value="TRNA 2-SELENOURIDINE SYNTHASE"/>
    <property type="match status" value="1"/>
</dbReference>
<evidence type="ECO:0000256" key="1">
    <source>
        <dbReference type="ARBA" id="ARBA00023266"/>
    </source>
</evidence>
<dbReference type="PROSITE" id="PS00383">
    <property type="entry name" value="TYR_PHOSPHATASE_1"/>
    <property type="match status" value="1"/>
</dbReference>
<dbReference type="InterPro" id="IPR001763">
    <property type="entry name" value="Rhodanese-like_dom"/>
</dbReference>
<evidence type="ECO:0000313" key="3">
    <source>
        <dbReference type="EMBL" id="KPM47801.1"/>
    </source>
</evidence>
<dbReference type="EMBL" id="LGTQ01000009">
    <property type="protein sequence ID" value="KPM47801.1"/>
    <property type="molecule type" value="Genomic_DNA"/>
</dbReference>
<dbReference type="NCBIfam" id="NF008752">
    <property type="entry name" value="PRK11784.1-4"/>
    <property type="match status" value="1"/>
</dbReference>
<dbReference type="NCBIfam" id="TIGR03167">
    <property type="entry name" value="tRNA_sel_U_synt"/>
    <property type="match status" value="1"/>
</dbReference>
<sequence length="337" mass="38494">MIERKQVEEFLKDVPNALVLDVRSPSEYNHAHIPGAITFPLFSDEERKVVGTAYKQQSRETAIKIGLDYFGPKMRKMVEEVEKLLEGQPKKVLVHCWRGGMRSGGVAWLLDLYGFEVVTLDGGYKAFRNWVLKQFTQDYPLKMVGGYTGSGKTEILKMLQSRAEQMIDIEGLANHKGSALGGINMPPQPSQEMFENLLAFELSKLDKTKPIWIEDESQRIGNRNIPNDFIEKMRQAKLYFLDVPFQKRLTYLVDNYGKLPAEKIVNAILRIKKRLGGLNTKNAINYLVEGEIDKSFAILLSYYDKAYDKALDKHEGQVVKIVAEELDMQKNTNLLLK</sequence>
<dbReference type="PATRIC" id="fig|1605367.3.peg.3614"/>
<dbReference type="PROSITE" id="PS50206">
    <property type="entry name" value="RHODANESE_3"/>
    <property type="match status" value="1"/>
</dbReference>
<keyword evidence="1" id="KW-0711">Selenium</keyword>
<evidence type="ECO:0000259" key="2">
    <source>
        <dbReference type="PROSITE" id="PS50206"/>
    </source>
</evidence>
<comment type="caution">
    <text evidence="3">The sequence shown here is derived from an EMBL/GenBank/DDBJ whole genome shotgun (WGS) entry which is preliminary data.</text>
</comment>
<dbReference type="InterPro" id="IPR001307">
    <property type="entry name" value="Thiosulphate_STrfase_CS"/>
</dbReference>
<dbReference type="OrthoDB" id="9808735at2"/>
<dbReference type="SMART" id="SM00450">
    <property type="entry name" value="RHOD"/>
    <property type="match status" value="1"/>
</dbReference>
<feature type="domain" description="Rhodanese" evidence="2">
    <location>
        <begin position="13"/>
        <end position="136"/>
    </location>
</feature>
<evidence type="ECO:0000313" key="4">
    <source>
        <dbReference type="Proteomes" id="UP000050454"/>
    </source>
</evidence>
<dbReference type="Pfam" id="PF26341">
    <property type="entry name" value="AAA_SelU"/>
    <property type="match status" value="1"/>
</dbReference>
<dbReference type="InterPro" id="IPR036873">
    <property type="entry name" value="Rhodanese-like_dom_sf"/>
</dbReference>
<dbReference type="PANTHER" id="PTHR30401">
    <property type="entry name" value="TRNA 2-SELENOURIDINE SYNTHASE"/>
    <property type="match status" value="1"/>
</dbReference>
<dbReference type="PROSITE" id="PS00380">
    <property type="entry name" value="RHODANESE_1"/>
    <property type="match status" value="1"/>
</dbReference>
<dbReference type="InterPro" id="IPR016130">
    <property type="entry name" value="Tyr_Pase_AS"/>
</dbReference>
<dbReference type="SUPFAM" id="SSF52821">
    <property type="entry name" value="Rhodanese/Cell cycle control phosphatase"/>
    <property type="match status" value="1"/>
</dbReference>
<dbReference type="AlphaFoldDB" id="A0A0P7C1E2"/>
<dbReference type="InterPro" id="IPR017582">
    <property type="entry name" value="SelU"/>
</dbReference>
<dbReference type="Gene3D" id="3.40.250.10">
    <property type="entry name" value="Rhodanese-like domain"/>
    <property type="match status" value="1"/>
</dbReference>
<keyword evidence="4" id="KW-1185">Reference proteome</keyword>
<name>A0A0P7C1E2_9BACT</name>
<accession>A0A0P7C1E2</accession>
<dbReference type="Pfam" id="PF00581">
    <property type="entry name" value="Rhodanese"/>
    <property type="match status" value="1"/>
</dbReference>
<protein>
    <recommendedName>
        <fullName evidence="2">Rhodanese domain-containing protein</fullName>
    </recommendedName>
</protein>